<protein>
    <recommendedName>
        <fullName evidence="2">RNase H type-1 domain-containing protein</fullName>
    </recommendedName>
</protein>
<dbReference type="EMBL" id="PUHQ01000248">
    <property type="protein sequence ID" value="KAG0653269.1"/>
    <property type="molecule type" value="Genomic_DNA"/>
</dbReference>
<feature type="compositionally biased region" description="Low complexity" evidence="1">
    <location>
        <begin position="244"/>
        <end position="256"/>
    </location>
</feature>
<dbReference type="GO" id="GO:0003676">
    <property type="term" value="F:nucleic acid binding"/>
    <property type="evidence" value="ECO:0007669"/>
    <property type="project" value="InterPro"/>
</dbReference>
<evidence type="ECO:0000259" key="2">
    <source>
        <dbReference type="PROSITE" id="PS50879"/>
    </source>
</evidence>
<evidence type="ECO:0000256" key="1">
    <source>
        <dbReference type="SAM" id="MobiDB-lite"/>
    </source>
</evidence>
<proteinExistence type="predicted"/>
<evidence type="ECO:0000313" key="4">
    <source>
        <dbReference type="Proteomes" id="UP000777482"/>
    </source>
</evidence>
<gene>
    <name evidence="3" type="ORF">C6P46_003151</name>
</gene>
<feature type="region of interest" description="Disordered" evidence="1">
    <location>
        <begin position="64"/>
        <end position="117"/>
    </location>
</feature>
<name>A0A9P6VTF6_RHOMI</name>
<dbReference type="Gene3D" id="3.30.420.10">
    <property type="entry name" value="Ribonuclease H-like superfamily/Ribonuclease H"/>
    <property type="match status" value="1"/>
</dbReference>
<feature type="compositionally biased region" description="Basic and acidic residues" evidence="1">
    <location>
        <begin position="106"/>
        <end position="115"/>
    </location>
</feature>
<dbReference type="InterPro" id="IPR012337">
    <property type="entry name" value="RNaseH-like_sf"/>
</dbReference>
<feature type="domain" description="RNase H type-1" evidence="2">
    <location>
        <begin position="1"/>
        <end position="36"/>
    </location>
</feature>
<accession>A0A9P6VTF6</accession>
<dbReference type="Proteomes" id="UP000777482">
    <property type="component" value="Unassembled WGS sequence"/>
</dbReference>
<dbReference type="InterPro" id="IPR002156">
    <property type="entry name" value="RNaseH_domain"/>
</dbReference>
<comment type="caution">
    <text evidence="3">The sequence shown here is derived from an EMBL/GenBank/DDBJ whole genome shotgun (WGS) entry which is preliminary data.</text>
</comment>
<dbReference type="AlphaFoldDB" id="A0A9P6VTF6"/>
<feature type="region of interest" description="Disordered" evidence="1">
    <location>
        <begin position="180"/>
        <end position="231"/>
    </location>
</feature>
<reference evidence="3 4" key="1">
    <citation type="submission" date="2020-11" db="EMBL/GenBank/DDBJ databases">
        <title>Kefir isolates.</title>
        <authorList>
            <person name="Marcisauskas S."/>
            <person name="Kim Y."/>
            <person name="Blasche S."/>
        </authorList>
    </citation>
    <scope>NUCLEOTIDE SEQUENCE [LARGE SCALE GENOMIC DNA]</scope>
    <source>
        <strain evidence="3 4">KR</strain>
    </source>
</reference>
<keyword evidence="4" id="KW-1185">Reference proteome</keyword>
<evidence type="ECO:0000313" key="3">
    <source>
        <dbReference type="EMBL" id="KAG0653269.1"/>
    </source>
</evidence>
<dbReference type="SUPFAM" id="SSF53098">
    <property type="entry name" value="Ribonuclease H-like"/>
    <property type="match status" value="1"/>
</dbReference>
<organism evidence="3 4">
    <name type="scientific">Rhodotorula mucilaginosa</name>
    <name type="common">Yeast</name>
    <name type="synonym">Rhodotorula rubra</name>
    <dbReference type="NCBI Taxonomy" id="5537"/>
    <lineage>
        <taxon>Eukaryota</taxon>
        <taxon>Fungi</taxon>
        <taxon>Dikarya</taxon>
        <taxon>Basidiomycota</taxon>
        <taxon>Pucciniomycotina</taxon>
        <taxon>Microbotryomycetes</taxon>
        <taxon>Sporidiobolales</taxon>
        <taxon>Sporidiobolaceae</taxon>
        <taxon>Rhodotorula</taxon>
    </lineage>
</organism>
<dbReference type="InterPro" id="IPR036397">
    <property type="entry name" value="RNaseH_sf"/>
</dbReference>
<dbReference type="PROSITE" id="PS50879">
    <property type="entry name" value="RNASE_H_1"/>
    <property type="match status" value="1"/>
</dbReference>
<dbReference type="OrthoDB" id="10606730at2759"/>
<dbReference type="GO" id="GO:0004523">
    <property type="term" value="F:RNA-DNA hybrid ribonuclease activity"/>
    <property type="evidence" value="ECO:0007669"/>
    <property type="project" value="InterPro"/>
</dbReference>
<sequence length="273" mass="29042">MEKTHPLVCVVVHWVPGHVGIDGNEEANESAKMAVEEASRALARSTAARKKCAWAKRGHRVTAFDPKAASESPSSDGGDSEYEGGARGGDPAMTTRQVVARAPSTQDRDFGDERLGGGWESLRSISATWASYKAALSQQWAKDWPAASTADPPSISFLLNNPSATKAVLQFLGNSGRFDSLYSPPADPSVPSEQRPFPIDPPPSSSTFSSTHASQRFSHGYGPAPATSAPTKRTSIWIYSSARAAANRRPANTSSSIARSTPFRALPFSPPSD</sequence>
<feature type="region of interest" description="Disordered" evidence="1">
    <location>
        <begin position="244"/>
        <end position="273"/>
    </location>
</feature>